<keyword evidence="6" id="KW-0631">Potassium channel</keyword>
<evidence type="ECO:0000313" key="15">
    <source>
        <dbReference type="Proteomes" id="UP000500741"/>
    </source>
</evidence>
<gene>
    <name evidence="14" type="ORF">G7084_07480</name>
</gene>
<keyword evidence="5 13" id="KW-0812">Transmembrane</keyword>
<evidence type="ECO:0000256" key="10">
    <source>
        <dbReference type="ARBA" id="ARBA00023136"/>
    </source>
</evidence>
<dbReference type="InterPro" id="IPR010617">
    <property type="entry name" value="TMEM175-like"/>
</dbReference>
<keyword evidence="4" id="KW-0633">Potassium transport</keyword>
<comment type="similarity">
    <text evidence="2">Belongs to the TMEM175 family.</text>
</comment>
<evidence type="ECO:0000256" key="4">
    <source>
        <dbReference type="ARBA" id="ARBA00022538"/>
    </source>
</evidence>
<keyword evidence="3" id="KW-0813">Transport</keyword>
<feature type="transmembrane region" description="Helical" evidence="13">
    <location>
        <begin position="106"/>
        <end position="122"/>
    </location>
</feature>
<name>A0A6G8B1F5_9LACO</name>
<evidence type="ECO:0000256" key="7">
    <source>
        <dbReference type="ARBA" id="ARBA00022958"/>
    </source>
</evidence>
<reference evidence="14 15" key="1">
    <citation type="submission" date="2020-03" db="EMBL/GenBank/DDBJ databases">
        <title>Weissella sp. nov., isolated from Cybister lewisianus.</title>
        <authorList>
            <person name="Hyun D.-W."/>
            <person name="Bae J.-W."/>
        </authorList>
    </citation>
    <scope>NUCLEOTIDE SEQUENCE [LARGE SCALE GENOMIC DNA]</scope>
    <source>
        <strain evidence="14 15">HDW19</strain>
    </source>
</reference>
<dbReference type="AlphaFoldDB" id="A0A6G8B1F5"/>
<comment type="catalytic activity">
    <reaction evidence="12">
        <text>K(+)(in) = K(+)(out)</text>
        <dbReference type="Rhea" id="RHEA:29463"/>
        <dbReference type="ChEBI" id="CHEBI:29103"/>
    </reaction>
</comment>
<dbReference type="GO" id="GO:0005267">
    <property type="term" value="F:potassium channel activity"/>
    <property type="evidence" value="ECO:0007669"/>
    <property type="project" value="UniProtKB-KW"/>
</dbReference>
<keyword evidence="8 13" id="KW-1133">Transmembrane helix</keyword>
<dbReference type="EMBL" id="CP049888">
    <property type="protein sequence ID" value="QIL51144.1"/>
    <property type="molecule type" value="Genomic_DNA"/>
</dbReference>
<protein>
    <submittedName>
        <fullName evidence="14">DUF1211 domain-containing protein</fullName>
    </submittedName>
</protein>
<keyword evidence="15" id="KW-1185">Reference proteome</keyword>
<evidence type="ECO:0000256" key="9">
    <source>
        <dbReference type="ARBA" id="ARBA00023065"/>
    </source>
</evidence>
<dbReference type="GO" id="GO:0015252">
    <property type="term" value="F:proton channel activity"/>
    <property type="evidence" value="ECO:0007669"/>
    <property type="project" value="InterPro"/>
</dbReference>
<evidence type="ECO:0000256" key="1">
    <source>
        <dbReference type="ARBA" id="ARBA00004141"/>
    </source>
</evidence>
<keyword evidence="9" id="KW-0406">Ion transport</keyword>
<sequence length="196" mass="22410">MNKSRIEAFTDAIIAIIATIMVLEFKTPETYHLSGIIEELPYLFAYATSFAFILVAWYNHHYMFSIAERITKKIYWVNNLWLFSMSLIPVSTAWVGEYVDKTVPELFYFFVFLVWSIAYLWLSHEIVKALATSSKEKALQIQNMSANRLLSNKYLLLALATAALLTFVFPPIMIIATAIELIIMGISTPADGDQLY</sequence>
<feature type="transmembrane region" description="Helical" evidence="13">
    <location>
        <begin position="74"/>
        <end position="94"/>
    </location>
</feature>
<evidence type="ECO:0000256" key="8">
    <source>
        <dbReference type="ARBA" id="ARBA00022989"/>
    </source>
</evidence>
<keyword evidence="10 13" id="KW-0472">Membrane</keyword>
<dbReference type="KEGG" id="wco:G7084_07480"/>
<evidence type="ECO:0000256" key="2">
    <source>
        <dbReference type="ARBA" id="ARBA00006920"/>
    </source>
</evidence>
<dbReference type="RefSeq" id="WP_166011445.1">
    <property type="nucleotide sequence ID" value="NZ_CP049888.1"/>
</dbReference>
<accession>A0A6G8B1F5</accession>
<dbReference type="Proteomes" id="UP000500741">
    <property type="component" value="Chromosome"/>
</dbReference>
<comment type="subcellular location">
    <subcellularLocation>
        <location evidence="1">Membrane</location>
        <topology evidence="1">Multi-pass membrane protein</topology>
    </subcellularLocation>
</comment>
<evidence type="ECO:0000256" key="6">
    <source>
        <dbReference type="ARBA" id="ARBA00022826"/>
    </source>
</evidence>
<evidence type="ECO:0000256" key="12">
    <source>
        <dbReference type="ARBA" id="ARBA00034430"/>
    </source>
</evidence>
<evidence type="ECO:0000256" key="11">
    <source>
        <dbReference type="ARBA" id="ARBA00023303"/>
    </source>
</evidence>
<keyword evidence="7" id="KW-0630">Potassium</keyword>
<keyword evidence="11" id="KW-0407">Ion channel</keyword>
<dbReference type="GO" id="GO:0016020">
    <property type="term" value="C:membrane"/>
    <property type="evidence" value="ECO:0007669"/>
    <property type="project" value="UniProtKB-SubCell"/>
</dbReference>
<feature type="transmembrane region" description="Helical" evidence="13">
    <location>
        <begin position="154"/>
        <end position="186"/>
    </location>
</feature>
<evidence type="ECO:0000313" key="14">
    <source>
        <dbReference type="EMBL" id="QIL51144.1"/>
    </source>
</evidence>
<organism evidence="14 15">
    <name type="scientific">Weissella coleopterorum</name>
    <dbReference type="NCBI Taxonomy" id="2714949"/>
    <lineage>
        <taxon>Bacteria</taxon>
        <taxon>Bacillati</taxon>
        <taxon>Bacillota</taxon>
        <taxon>Bacilli</taxon>
        <taxon>Lactobacillales</taxon>
        <taxon>Lactobacillaceae</taxon>
        <taxon>Weissella</taxon>
    </lineage>
</organism>
<proteinExistence type="inferred from homology"/>
<evidence type="ECO:0000256" key="5">
    <source>
        <dbReference type="ARBA" id="ARBA00022692"/>
    </source>
</evidence>
<feature type="transmembrane region" description="Helical" evidence="13">
    <location>
        <begin position="7"/>
        <end position="23"/>
    </location>
</feature>
<feature type="transmembrane region" description="Helical" evidence="13">
    <location>
        <begin position="43"/>
        <end position="62"/>
    </location>
</feature>
<dbReference type="Pfam" id="PF06736">
    <property type="entry name" value="TMEM175"/>
    <property type="match status" value="1"/>
</dbReference>
<evidence type="ECO:0000256" key="13">
    <source>
        <dbReference type="SAM" id="Phobius"/>
    </source>
</evidence>
<evidence type="ECO:0000256" key="3">
    <source>
        <dbReference type="ARBA" id="ARBA00022448"/>
    </source>
</evidence>